<dbReference type="HOGENOM" id="CLU_1305509_0_0_1"/>
<dbReference type="Proteomes" id="UP000008064">
    <property type="component" value="Unassembled WGS sequence"/>
</dbReference>
<proteinExistence type="predicted"/>
<dbReference type="KEGG" id="sla:SERLADRAFT_439093"/>
<protein>
    <submittedName>
        <fullName evidence="1">Uncharacterized protein</fullName>
    </submittedName>
</protein>
<evidence type="ECO:0000313" key="1">
    <source>
        <dbReference type="EMBL" id="EGO23783.1"/>
    </source>
</evidence>
<dbReference type="AlphaFoldDB" id="F8NYW2"/>
<accession>F8NYW2</accession>
<organism>
    <name type="scientific">Serpula lacrymans var. lacrymans (strain S7.9)</name>
    <name type="common">Dry rot fungus</name>
    <dbReference type="NCBI Taxonomy" id="578457"/>
    <lineage>
        <taxon>Eukaryota</taxon>
        <taxon>Fungi</taxon>
        <taxon>Dikarya</taxon>
        <taxon>Basidiomycota</taxon>
        <taxon>Agaricomycotina</taxon>
        <taxon>Agaricomycetes</taxon>
        <taxon>Agaricomycetidae</taxon>
        <taxon>Boletales</taxon>
        <taxon>Coniophorineae</taxon>
        <taxon>Serpulaceae</taxon>
        <taxon>Serpula</taxon>
    </lineage>
</organism>
<name>F8NYW2_SERL9</name>
<gene>
    <name evidence="1" type="ORF">SERLADRAFT_439093</name>
</gene>
<sequence length="211" mass="22754">MFYISFGPEHAGEPTFAALLGTPVSGKPPTPLVPTMDISGSLYMFVPIHVPFSTYTPACAQALMPVLQAPQTPLVHTPATIPFPTPVPIPAPLCIPKSMPMPILESTLTPMPESAPAPMPAVHVRIPASTSTTIRCTVPIIPKHNGLCSTNTKKLSPWIESLSDQEFKNGVKNHCSGVVKLNELSGKHYLGMPQKLQFEDESTKQYMDAVD</sequence>
<dbReference type="RefSeq" id="XP_007319545.1">
    <property type="nucleotide sequence ID" value="XM_007319483.1"/>
</dbReference>
<reference evidence="1" key="1">
    <citation type="submission" date="2011-04" db="EMBL/GenBank/DDBJ databases">
        <title>Evolution of plant cell wall degrading machinery underlies the functional diversity of forest fungi.</title>
        <authorList>
            <consortium name="US DOE Joint Genome Institute (JGI-PGF)"/>
            <person name="Eastwood D.C."/>
            <person name="Floudas D."/>
            <person name="Binder M."/>
            <person name="Majcherczyk A."/>
            <person name="Schneider P."/>
            <person name="Aerts A."/>
            <person name="Asiegbu F.O."/>
            <person name="Baker S.E."/>
            <person name="Barry K."/>
            <person name="Bendiksby M."/>
            <person name="Blumentritt M."/>
            <person name="Coutinho P.M."/>
            <person name="Cullen D."/>
            <person name="Cullen D."/>
            <person name="Gathman A."/>
            <person name="Goodell B."/>
            <person name="Henrissat B."/>
            <person name="Ihrmark K."/>
            <person name="Kauserud H."/>
            <person name="Kohler A."/>
            <person name="LaButti K."/>
            <person name="Lapidus A."/>
            <person name="Lavin J.L."/>
            <person name="Lee Y.-H."/>
            <person name="Lindquist E."/>
            <person name="Lilly W."/>
            <person name="Lucas S."/>
            <person name="Morin E."/>
            <person name="Murat C."/>
            <person name="Oguiza J.A."/>
            <person name="Park J."/>
            <person name="Pisabarro A.G."/>
            <person name="Riley R."/>
            <person name="Rosling A."/>
            <person name="Salamov A."/>
            <person name="Schmidt O."/>
            <person name="Schmutz J."/>
            <person name="Skrede I."/>
            <person name="Stenlid J."/>
            <person name="Wiebenga A."/>
            <person name="Xie X."/>
            <person name="Kues U."/>
            <person name="Hibbett D.S."/>
            <person name="Hoffmeister D."/>
            <person name="Hogberg N."/>
            <person name="Martin F."/>
            <person name="Grigoriev I.V."/>
            <person name="Watkinson S.C."/>
        </authorList>
    </citation>
    <scope>NUCLEOTIDE SEQUENCE</scope>
    <source>
        <strain evidence="1">S7.9</strain>
    </source>
</reference>
<dbReference type="GeneID" id="18815144"/>
<dbReference type="EMBL" id="GL945435">
    <property type="protein sequence ID" value="EGO23783.1"/>
    <property type="molecule type" value="Genomic_DNA"/>
</dbReference>